<dbReference type="EMBL" id="BMAO01037295">
    <property type="protein sequence ID" value="GFR16724.1"/>
    <property type="molecule type" value="Genomic_DNA"/>
</dbReference>
<evidence type="ECO:0000313" key="2">
    <source>
        <dbReference type="Proteomes" id="UP000887116"/>
    </source>
</evidence>
<organism evidence="1 2">
    <name type="scientific">Trichonephila clavata</name>
    <name type="common">Joro spider</name>
    <name type="synonym">Nephila clavata</name>
    <dbReference type="NCBI Taxonomy" id="2740835"/>
    <lineage>
        <taxon>Eukaryota</taxon>
        <taxon>Metazoa</taxon>
        <taxon>Ecdysozoa</taxon>
        <taxon>Arthropoda</taxon>
        <taxon>Chelicerata</taxon>
        <taxon>Arachnida</taxon>
        <taxon>Araneae</taxon>
        <taxon>Araneomorphae</taxon>
        <taxon>Entelegynae</taxon>
        <taxon>Araneoidea</taxon>
        <taxon>Nephilidae</taxon>
        <taxon>Trichonephila</taxon>
    </lineage>
</organism>
<sequence>MCSQYESVILSIIGGGSLGFGVLTGCGDKGVTPVCDPCDSRLTCAIPGVFKRTFLAALLAGGVMNPSLCLLARDLGVPGGDALGVCVGVLAGEVCSGKPSVVHLGIEPKSLTTFSRSAEISSCSL</sequence>
<reference evidence="1" key="1">
    <citation type="submission" date="2020-07" db="EMBL/GenBank/DDBJ databases">
        <title>Multicomponent nature underlies the extraordinary mechanical properties of spider dragline silk.</title>
        <authorList>
            <person name="Kono N."/>
            <person name="Nakamura H."/>
            <person name="Mori M."/>
            <person name="Yoshida Y."/>
            <person name="Ohtoshi R."/>
            <person name="Malay A.D."/>
            <person name="Moran D.A.P."/>
            <person name="Tomita M."/>
            <person name="Numata K."/>
            <person name="Arakawa K."/>
        </authorList>
    </citation>
    <scope>NUCLEOTIDE SEQUENCE</scope>
</reference>
<comment type="caution">
    <text evidence="1">The sequence shown here is derived from an EMBL/GenBank/DDBJ whole genome shotgun (WGS) entry which is preliminary data.</text>
</comment>
<gene>
    <name evidence="1" type="ORF">TNCT_61881</name>
</gene>
<name>A0A8X6H526_TRICU</name>
<protein>
    <submittedName>
        <fullName evidence="1">Uncharacterized protein</fullName>
    </submittedName>
</protein>
<dbReference type="Proteomes" id="UP000887116">
    <property type="component" value="Unassembled WGS sequence"/>
</dbReference>
<accession>A0A8X6H526</accession>
<evidence type="ECO:0000313" key="1">
    <source>
        <dbReference type="EMBL" id="GFR16724.1"/>
    </source>
</evidence>
<keyword evidence="2" id="KW-1185">Reference proteome</keyword>
<dbReference type="AlphaFoldDB" id="A0A8X6H526"/>
<proteinExistence type="predicted"/>